<dbReference type="PANTHER" id="PTHR45138">
    <property type="entry name" value="REGULATORY COMPONENTS OF SENSORY TRANSDUCTION SYSTEM"/>
    <property type="match status" value="1"/>
</dbReference>
<dbReference type="Pfam" id="PF02743">
    <property type="entry name" value="dCache_1"/>
    <property type="match status" value="1"/>
</dbReference>
<dbReference type="Gene3D" id="3.30.70.270">
    <property type="match status" value="1"/>
</dbReference>
<dbReference type="Pfam" id="PF00990">
    <property type="entry name" value="GGDEF"/>
    <property type="match status" value="1"/>
</dbReference>
<protein>
    <recommendedName>
        <fullName evidence="8">GGDEF domain-containing protein</fullName>
    </recommendedName>
</protein>
<dbReference type="InterPro" id="IPR000160">
    <property type="entry name" value="GGDEF_dom"/>
</dbReference>
<feature type="compositionally biased region" description="Polar residues" evidence="6">
    <location>
        <begin position="1"/>
        <end position="16"/>
    </location>
</feature>
<accession>A0AAC9QQQ7</accession>
<evidence type="ECO:0000256" key="1">
    <source>
        <dbReference type="ARBA" id="ARBA00004651"/>
    </source>
</evidence>
<dbReference type="CDD" id="cd01949">
    <property type="entry name" value="GGDEF"/>
    <property type="match status" value="1"/>
</dbReference>
<feature type="region of interest" description="Disordered" evidence="6">
    <location>
        <begin position="1"/>
        <end position="25"/>
    </location>
</feature>
<dbReference type="GO" id="GO:0005886">
    <property type="term" value="C:plasma membrane"/>
    <property type="evidence" value="ECO:0007669"/>
    <property type="project" value="UniProtKB-SubCell"/>
</dbReference>
<organism evidence="9 10">
    <name type="scientific">Eubacterium limosum</name>
    <dbReference type="NCBI Taxonomy" id="1736"/>
    <lineage>
        <taxon>Bacteria</taxon>
        <taxon>Bacillati</taxon>
        <taxon>Bacillota</taxon>
        <taxon>Clostridia</taxon>
        <taxon>Eubacteriales</taxon>
        <taxon>Eubacteriaceae</taxon>
        <taxon>Eubacterium</taxon>
    </lineage>
</organism>
<gene>
    <name evidence="9" type="ORF">B2M23_00800</name>
</gene>
<comment type="subcellular location">
    <subcellularLocation>
        <location evidence="1">Cell membrane</location>
        <topology evidence="1">Multi-pass membrane protein</topology>
    </subcellularLocation>
</comment>
<evidence type="ECO:0000256" key="4">
    <source>
        <dbReference type="ARBA" id="ARBA00022989"/>
    </source>
</evidence>
<keyword evidence="3 7" id="KW-0812">Transmembrane</keyword>
<dbReference type="SMART" id="SM00267">
    <property type="entry name" value="GGDEF"/>
    <property type="match status" value="1"/>
</dbReference>
<feature type="transmembrane region" description="Helical" evidence="7">
    <location>
        <begin position="45"/>
        <end position="70"/>
    </location>
</feature>
<dbReference type="NCBIfam" id="TIGR00254">
    <property type="entry name" value="GGDEF"/>
    <property type="match status" value="1"/>
</dbReference>
<keyword evidence="5 7" id="KW-0472">Membrane</keyword>
<evidence type="ECO:0000256" key="7">
    <source>
        <dbReference type="SAM" id="Phobius"/>
    </source>
</evidence>
<dbReference type="InterPro" id="IPR033479">
    <property type="entry name" value="dCache_1"/>
</dbReference>
<evidence type="ECO:0000256" key="3">
    <source>
        <dbReference type="ARBA" id="ARBA00022692"/>
    </source>
</evidence>
<dbReference type="GO" id="GO:0052621">
    <property type="term" value="F:diguanylate cyclase activity"/>
    <property type="evidence" value="ECO:0007669"/>
    <property type="project" value="TreeGrafter"/>
</dbReference>
<evidence type="ECO:0000259" key="8">
    <source>
        <dbReference type="PROSITE" id="PS50887"/>
    </source>
</evidence>
<evidence type="ECO:0000256" key="6">
    <source>
        <dbReference type="SAM" id="MobiDB-lite"/>
    </source>
</evidence>
<evidence type="ECO:0000256" key="5">
    <source>
        <dbReference type="ARBA" id="ARBA00023136"/>
    </source>
</evidence>
<reference evidence="10" key="1">
    <citation type="journal article" date="2017" name="Sci. Rep.">
        <title>Determination of the Genome and Primary Transcriptome of Syngas Fermenting Eubacterium limosum ATCC 8486.</title>
        <authorList>
            <person name="Song Y."/>
            <person name="Shin J."/>
            <person name="Jeong Y."/>
            <person name="Jin S."/>
            <person name="Lee J.K."/>
            <person name="Kim D.R."/>
            <person name="Kim S.C."/>
            <person name="Cho S."/>
            <person name="Cho B.K."/>
        </authorList>
    </citation>
    <scope>NUCLEOTIDE SEQUENCE [LARGE SCALE GENOMIC DNA]</scope>
    <source>
        <strain evidence="10">ATCC 8486</strain>
    </source>
</reference>
<dbReference type="KEGG" id="elim:B2M23_00800"/>
<dbReference type="AlphaFoldDB" id="A0AAC9QQQ7"/>
<dbReference type="RefSeq" id="WP_081571054.1">
    <property type="nucleotide sequence ID" value="NZ_CP019962.1"/>
</dbReference>
<dbReference type="PROSITE" id="PS50887">
    <property type="entry name" value="GGDEF"/>
    <property type="match status" value="1"/>
</dbReference>
<dbReference type="PANTHER" id="PTHR45138:SF9">
    <property type="entry name" value="DIGUANYLATE CYCLASE DGCM-RELATED"/>
    <property type="match status" value="1"/>
</dbReference>
<keyword evidence="2" id="KW-1003">Cell membrane</keyword>
<evidence type="ECO:0000256" key="2">
    <source>
        <dbReference type="ARBA" id="ARBA00022475"/>
    </source>
</evidence>
<dbReference type="Gene3D" id="3.30.450.20">
    <property type="entry name" value="PAS domain"/>
    <property type="match status" value="2"/>
</dbReference>
<dbReference type="CDD" id="cd12914">
    <property type="entry name" value="PDC1_DGC_like"/>
    <property type="match status" value="1"/>
</dbReference>
<name>A0AAC9QQQ7_EUBLI</name>
<dbReference type="SUPFAM" id="SSF55073">
    <property type="entry name" value="Nucleotide cyclase"/>
    <property type="match status" value="1"/>
</dbReference>
<dbReference type="InterPro" id="IPR043128">
    <property type="entry name" value="Rev_trsase/Diguanyl_cyclase"/>
</dbReference>
<feature type="domain" description="GGDEF" evidence="8">
    <location>
        <begin position="389"/>
        <end position="522"/>
    </location>
</feature>
<evidence type="ECO:0000313" key="10">
    <source>
        <dbReference type="Proteomes" id="UP000192391"/>
    </source>
</evidence>
<dbReference type="CDD" id="cd12912">
    <property type="entry name" value="PDC2_MCP_like"/>
    <property type="match status" value="1"/>
</dbReference>
<dbReference type="Proteomes" id="UP000192391">
    <property type="component" value="Chromosome"/>
</dbReference>
<sequence>MVYPFSHSTPKQSVTKGQRGARQASGIVTSLGKDRPMKELHRKSLYHYATALFVFLCYLGICIAVFFYGIQKAVEDTTRVQLADNVTSQCNHLKDVMDLEFENLEGLADYLGRQDNPVTAENGDLLRAMVSESSFMRMTYGTKEGAAYASDGAEVQDMSGQAFFQAAIGGRRVVSDPIESQMDGTDLIVLAVPVYDSRGSVNGVLAGSFDVSRLSEIFFGDLYGGTGYVYIINSAGESIMMDKKHGEDRRGQTFFEFYSDVTFEKGSSLAQVQADLADGTGAVYRVSRDGETRYLTYEPIGYNNWFICYAVPEENAQQPYAFIRDYEIVLSLFVVAGLIILLAVLQYTNVRDRKLLEVKAQTDAMTGLLNAVSTRENVDVWLQGDEHRGMQALIMLDVDRFKDVNDTYGHAVGDEALRQSAALLRRHFRGSDIVGRVGGDEFIVFMKNIPGDAIVSSQLEKLCQTFHAIRIAEAHDLRLTCSAGAALAPADGSDFDTLYKKADLALYSIKRGTRDGFAIYQDGETGV</sequence>
<dbReference type="EMBL" id="CP019962">
    <property type="protein sequence ID" value="ARD64174.1"/>
    <property type="molecule type" value="Genomic_DNA"/>
</dbReference>
<dbReference type="InterPro" id="IPR050469">
    <property type="entry name" value="Diguanylate_Cyclase"/>
</dbReference>
<feature type="transmembrane region" description="Helical" evidence="7">
    <location>
        <begin position="328"/>
        <end position="345"/>
    </location>
</feature>
<dbReference type="InterPro" id="IPR029787">
    <property type="entry name" value="Nucleotide_cyclase"/>
</dbReference>
<evidence type="ECO:0000313" key="9">
    <source>
        <dbReference type="EMBL" id="ARD64174.1"/>
    </source>
</evidence>
<keyword evidence="4 7" id="KW-1133">Transmembrane helix</keyword>
<proteinExistence type="predicted"/>